<dbReference type="GO" id="GO:0006636">
    <property type="term" value="P:unsaturated fatty acid biosynthetic process"/>
    <property type="evidence" value="ECO:0007669"/>
    <property type="project" value="UniProtKB-ARBA"/>
</dbReference>
<dbReference type="EMBL" id="KY214453">
    <property type="protein sequence ID" value="AQX92137.1"/>
    <property type="molecule type" value="mRNA"/>
</dbReference>
<dbReference type="SUPFAM" id="SSF55856">
    <property type="entry name" value="Cytochrome b5-like heme/steroid binding domain"/>
    <property type="match status" value="1"/>
</dbReference>
<dbReference type="GO" id="GO:0046872">
    <property type="term" value="F:metal ion binding"/>
    <property type="evidence" value="ECO:0007669"/>
    <property type="project" value="UniProtKB-KW"/>
</dbReference>
<dbReference type="InterPro" id="IPR001199">
    <property type="entry name" value="Cyt_B5-like_heme/steroid-bd"/>
</dbReference>
<dbReference type="Gene3D" id="3.10.120.10">
    <property type="entry name" value="Cytochrome b5-like heme/steroid binding domain"/>
    <property type="match status" value="1"/>
</dbReference>
<dbReference type="PROSITE" id="PS50255">
    <property type="entry name" value="CYTOCHROME_B5_2"/>
    <property type="match status" value="1"/>
</dbReference>
<evidence type="ECO:0000259" key="5">
    <source>
        <dbReference type="PROSITE" id="PS50255"/>
    </source>
</evidence>
<dbReference type="PRINTS" id="PR00363">
    <property type="entry name" value="CYTOCHROMEB5"/>
</dbReference>
<keyword evidence="1" id="KW-0349">Heme</keyword>
<sequence>MPPQNDAALGGGFFRNRFTRKNSTSSLIIDDTPATSTESVAAAEATVAATAAAAAGGKTYTWEEVAEHNTEKSLWVTVRGKVYDISSWVNNHPGGKEILLLAAGRDITYAFDSYHPFTEKPTQVLGKFEIGTVSSHEFPQYKPDTRGFYKTLCTRVGDYFKQEKLNPKDPFPGIWRMLLVAMVAVASFMVCNGWVGLEGGVLAGWGARFVAAVVFGVCQALPLLHVMHDSSHLAFGNTERWWQMGGRLAMDFFAGANMTSWHNQHVIGHHIYTNVFMADPALPDKSAGDPRRLVKKQAWEGMYKWQHLYLPPLYGILGIKFRVQDVMETYGSGSNGPVRVNPLSPWQWGEMIFTKLFWFGWRVVFPLMSASFRTSMATFWPLFFVSEFMTGYFLAFNFQVSHVSSECDYPLGEAPREEAVEGSAGGKEGIKDEWAVSQVKSSVDYAHNNALTTFLCGALNYQVTHHLFPTVSQYHYPKIAPIIQEVCKEFNVDYKVLPDFVTAFHAHIAHLKALGERGEAAEVHMG</sequence>
<evidence type="ECO:0000256" key="3">
    <source>
        <dbReference type="ARBA" id="ARBA00023004"/>
    </source>
</evidence>
<protein>
    <submittedName>
        <fullName evidence="6">Delta-5 fatty acid desaturase</fullName>
    </submittedName>
</protein>
<organism evidence="6">
    <name type="scientific">Nannochloropsis oceanica</name>
    <dbReference type="NCBI Taxonomy" id="145522"/>
    <lineage>
        <taxon>Eukaryota</taxon>
        <taxon>Sar</taxon>
        <taxon>Stramenopiles</taxon>
        <taxon>Ochrophyta</taxon>
        <taxon>Eustigmatophyceae</taxon>
        <taxon>Eustigmatales</taxon>
        <taxon>Monodopsidaceae</taxon>
        <taxon>Nannochloropsis</taxon>
    </lineage>
</organism>
<evidence type="ECO:0000256" key="1">
    <source>
        <dbReference type="ARBA" id="ARBA00022617"/>
    </source>
</evidence>
<dbReference type="Pfam" id="PF00487">
    <property type="entry name" value="FA_desaturase"/>
    <property type="match status" value="1"/>
</dbReference>
<dbReference type="PIRSF" id="PIRSF015921">
    <property type="entry name" value="FA_sphinglp_des"/>
    <property type="match status" value="1"/>
</dbReference>
<keyword evidence="4" id="KW-1133">Transmembrane helix</keyword>
<dbReference type="GO" id="GO:0016717">
    <property type="term" value="F:oxidoreductase activity, acting on paired donors, with oxidation of a pair of donors resulting in the reduction of molecular oxygen to two molecules of water"/>
    <property type="evidence" value="ECO:0007669"/>
    <property type="project" value="UniProtKB-ARBA"/>
</dbReference>
<keyword evidence="4" id="KW-0812">Transmembrane</keyword>
<name>A0A1S7C7Q1_9STRA</name>
<dbReference type="PANTHER" id="PTHR19353">
    <property type="entry name" value="FATTY ACID DESATURASE 2"/>
    <property type="match status" value="1"/>
</dbReference>
<dbReference type="FunFam" id="3.10.120.10:FF:000007">
    <property type="entry name" value="Sulfite oxidase, mitochondrial"/>
    <property type="match status" value="1"/>
</dbReference>
<dbReference type="InterPro" id="IPR012171">
    <property type="entry name" value="Fatty_acid_desaturase"/>
</dbReference>
<dbReference type="AlphaFoldDB" id="A0A1S7C7Q1"/>
<dbReference type="SMART" id="SM01117">
    <property type="entry name" value="Cyt-b5"/>
    <property type="match status" value="1"/>
</dbReference>
<feature type="transmembrane region" description="Helical" evidence="4">
    <location>
        <begin position="201"/>
        <end position="224"/>
    </location>
</feature>
<dbReference type="GO" id="GO:0042759">
    <property type="term" value="P:long-chain fatty acid biosynthetic process"/>
    <property type="evidence" value="ECO:0007669"/>
    <property type="project" value="UniProtKB-ARBA"/>
</dbReference>
<dbReference type="Pfam" id="PF00173">
    <property type="entry name" value="Cyt-b5"/>
    <property type="match status" value="1"/>
</dbReference>
<proteinExistence type="evidence at transcript level"/>
<dbReference type="InterPro" id="IPR005804">
    <property type="entry name" value="FA_desaturase_dom"/>
</dbReference>
<dbReference type="SMR" id="A0A1S7C7Q1"/>
<dbReference type="PANTHER" id="PTHR19353:SF19">
    <property type="entry name" value="DELTA(5) FATTY ACID DESATURASE C-RELATED"/>
    <property type="match status" value="1"/>
</dbReference>
<dbReference type="CDD" id="cd03506">
    <property type="entry name" value="Delta6-FADS-like"/>
    <property type="match status" value="1"/>
</dbReference>
<feature type="transmembrane region" description="Helical" evidence="4">
    <location>
        <begin position="174"/>
        <end position="195"/>
    </location>
</feature>
<keyword evidence="4" id="KW-0472">Membrane</keyword>
<keyword evidence="2" id="KW-0479">Metal-binding</keyword>
<evidence type="ECO:0000256" key="2">
    <source>
        <dbReference type="ARBA" id="ARBA00022723"/>
    </source>
</evidence>
<reference evidence="6" key="1">
    <citation type="submission" date="2016-11" db="EMBL/GenBank/DDBJ databases">
        <title>A transgenic toolkit for Nannochloropsis oceanica CCMP1779 enables gene stacking and genetic engineering of the eicosapentaenoic acid pathway for enhanced LC-PUFA accumulation.</title>
        <authorList>
            <person name="Poliner E."/>
        </authorList>
    </citation>
    <scope>NUCLEOTIDE SEQUENCE</scope>
</reference>
<accession>A0A1S7C7Q1</accession>
<dbReference type="InterPro" id="IPR036400">
    <property type="entry name" value="Cyt_B5-like_heme/steroid_sf"/>
</dbReference>
<dbReference type="GO" id="GO:0016020">
    <property type="term" value="C:membrane"/>
    <property type="evidence" value="ECO:0007669"/>
    <property type="project" value="TreeGrafter"/>
</dbReference>
<keyword evidence="3" id="KW-0408">Iron</keyword>
<feature type="domain" description="Cytochrome b5 heme-binding" evidence="5">
    <location>
        <begin position="57"/>
        <end position="134"/>
    </location>
</feature>
<evidence type="ECO:0000256" key="4">
    <source>
        <dbReference type="SAM" id="Phobius"/>
    </source>
</evidence>
<evidence type="ECO:0000313" key="6">
    <source>
        <dbReference type="EMBL" id="AQX92137.1"/>
    </source>
</evidence>